<dbReference type="Gene3D" id="1.10.8.10">
    <property type="entry name" value="DNA helicase RuvA subunit, C-terminal domain"/>
    <property type="match status" value="1"/>
</dbReference>
<keyword evidence="3 6" id="KW-0238">DNA-binding</keyword>
<dbReference type="Pfam" id="PF01330">
    <property type="entry name" value="RuvA_N"/>
    <property type="match status" value="1"/>
</dbReference>
<dbReference type="GO" id="GO:0006281">
    <property type="term" value="P:DNA repair"/>
    <property type="evidence" value="ECO:0007669"/>
    <property type="project" value="UniProtKB-UniRule"/>
</dbReference>
<dbReference type="SUPFAM" id="SSF47781">
    <property type="entry name" value="RuvA domain 2-like"/>
    <property type="match status" value="1"/>
</dbReference>
<dbReference type="InterPro" id="IPR003583">
    <property type="entry name" value="Hlx-hairpin-Hlx_DNA-bd_motif"/>
</dbReference>
<dbReference type="HAMAP" id="MF_00031">
    <property type="entry name" value="DNA_HJ_migration_RuvA"/>
    <property type="match status" value="1"/>
</dbReference>
<reference evidence="8 9" key="1">
    <citation type="submission" date="2014-12" db="EMBL/GenBank/DDBJ databases">
        <title>Draft genome sequences of 29 type strains of Enterococci.</title>
        <authorList>
            <person name="Zhong Z."/>
            <person name="Sun Z."/>
            <person name="Liu W."/>
            <person name="Zhang W."/>
            <person name="Zhang H."/>
        </authorList>
    </citation>
    <scope>NUCLEOTIDE SEQUENCE [LARGE SCALE GENOMIC DNA]</scope>
    <source>
        <strain evidence="8 9">DSM 17122</strain>
    </source>
</reference>
<keyword evidence="1 6" id="KW-0963">Cytoplasm</keyword>
<keyword evidence="8" id="KW-0347">Helicase</keyword>
<comment type="function">
    <text evidence="6">The RuvA-RuvB-RuvC complex processes Holliday junction (HJ) DNA during genetic recombination and DNA repair, while the RuvA-RuvB complex plays an important role in the rescue of blocked DNA replication forks via replication fork reversal (RFR). RuvA specifically binds to HJ cruciform DNA, conferring on it an open structure. The RuvB hexamer acts as an ATP-dependent pump, pulling dsDNA into and through the RuvAB complex. HJ branch migration allows RuvC to scan DNA until it finds its consensus sequence, where it cleaves and resolves the cruciform DNA.</text>
</comment>
<keyword evidence="9" id="KW-1185">Reference proteome</keyword>
<keyword evidence="8" id="KW-0378">Hydrolase</keyword>
<dbReference type="NCBIfam" id="TIGR00084">
    <property type="entry name" value="ruvA"/>
    <property type="match status" value="1"/>
</dbReference>
<dbReference type="Proteomes" id="UP000182077">
    <property type="component" value="Unassembled WGS sequence"/>
</dbReference>
<dbReference type="GO" id="GO:0048476">
    <property type="term" value="C:Holliday junction resolvase complex"/>
    <property type="evidence" value="ECO:0007669"/>
    <property type="project" value="UniProtKB-UniRule"/>
</dbReference>
<sequence length="210" mass="23574">MMQFYRRKGTAMYEYITGRLTYISPSYVVLDVNGVGYQIALGNPYRYSSKMEQSVTIYVQQIIREDAHLLYGFETLAEKELFLRLLSVSGIGPKSGLAIMANEDHQGLIQAIEAGDVTYLTKFPGVGKKTAQQMVLDLKGKLTELMDDPMSLFYEGPENSDKALSEAMEALQALGYSPKEIKKVEKALAKESLQNTDDYLRAALKLMMKK</sequence>
<feature type="region of interest" description="Domain III" evidence="6">
    <location>
        <begin position="159"/>
        <end position="210"/>
    </location>
</feature>
<dbReference type="GO" id="GO:0006310">
    <property type="term" value="P:DNA recombination"/>
    <property type="evidence" value="ECO:0007669"/>
    <property type="project" value="UniProtKB-UniRule"/>
</dbReference>
<comment type="caution">
    <text evidence="8">The sequence shown here is derived from an EMBL/GenBank/DDBJ whole genome shotgun (WGS) entry which is preliminary data.</text>
</comment>
<dbReference type="GO" id="GO:0000400">
    <property type="term" value="F:four-way junction DNA binding"/>
    <property type="evidence" value="ECO:0007669"/>
    <property type="project" value="UniProtKB-UniRule"/>
</dbReference>
<dbReference type="InterPro" id="IPR012340">
    <property type="entry name" value="NA-bd_OB-fold"/>
</dbReference>
<dbReference type="Gene3D" id="1.10.150.20">
    <property type="entry name" value="5' to 3' exonuclease, C-terminal subdomain"/>
    <property type="match status" value="1"/>
</dbReference>
<dbReference type="Gene3D" id="2.40.50.140">
    <property type="entry name" value="Nucleic acid-binding proteins"/>
    <property type="match status" value="1"/>
</dbReference>
<dbReference type="SMART" id="SM00278">
    <property type="entry name" value="HhH1"/>
    <property type="match status" value="2"/>
</dbReference>
<dbReference type="CDD" id="cd14332">
    <property type="entry name" value="UBA_RuvA_C"/>
    <property type="match status" value="1"/>
</dbReference>
<dbReference type="STRING" id="249189.RV04_GL002184"/>
<gene>
    <name evidence="6" type="primary">ruvA</name>
    <name evidence="8" type="ORF">RV04_GL002184</name>
</gene>
<comment type="subcellular location">
    <subcellularLocation>
        <location evidence="6">Cytoplasm</location>
    </subcellularLocation>
</comment>
<keyword evidence="5 6" id="KW-0234">DNA repair</keyword>
<dbReference type="InterPro" id="IPR000085">
    <property type="entry name" value="RuvA"/>
</dbReference>
<evidence type="ECO:0000256" key="3">
    <source>
        <dbReference type="ARBA" id="ARBA00023125"/>
    </source>
</evidence>
<protein>
    <recommendedName>
        <fullName evidence="6">Holliday junction branch migration complex subunit RuvA</fullName>
    </recommendedName>
</protein>
<dbReference type="GO" id="GO:0005737">
    <property type="term" value="C:cytoplasm"/>
    <property type="evidence" value="ECO:0007669"/>
    <property type="project" value="UniProtKB-SubCell"/>
</dbReference>
<dbReference type="GO" id="GO:0009379">
    <property type="term" value="C:Holliday junction helicase complex"/>
    <property type="evidence" value="ECO:0007669"/>
    <property type="project" value="InterPro"/>
</dbReference>
<evidence type="ECO:0000256" key="6">
    <source>
        <dbReference type="HAMAP-Rule" id="MF_00031"/>
    </source>
</evidence>
<proteinExistence type="inferred from homology"/>
<evidence type="ECO:0000256" key="2">
    <source>
        <dbReference type="ARBA" id="ARBA00022763"/>
    </source>
</evidence>
<evidence type="ECO:0000256" key="1">
    <source>
        <dbReference type="ARBA" id="ARBA00022490"/>
    </source>
</evidence>
<comment type="domain">
    <text evidence="6">Has three domains with a flexible linker between the domains II and III and assumes an 'L' shape. Domain III is highly mobile and contacts RuvB.</text>
</comment>
<dbReference type="InterPro" id="IPR013849">
    <property type="entry name" value="DNA_helicase_Holl-junc_RuvA_I"/>
</dbReference>
<evidence type="ECO:0000256" key="5">
    <source>
        <dbReference type="ARBA" id="ARBA00023204"/>
    </source>
</evidence>
<dbReference type="AlphaFoldDB" id="A0A1L8TMT4"/>
<dbReference type="InterPro" id="IPR036267">
    <property type="entry name" value="RuvA_C_sf"/>
</dbReference>
<comment type="caution">
    <text evidence="6">Lacks conserved residue(s) required for the propagation of feature annotation.</text>
</comment>
<keyword evidence="4 6" id="KW-0233">DNA recombination</keyword>
<dbReference type="SUPFAM" id="SSF50249">
    <property type="entry name" value="Nucleic acid-binding proteins"/>
    <property type="match status" value="1"/>
</dbReference>
<accession>A0A1L8TMT4</accession>
<evidence type="ECO:0000313" key="8">
    <source>
        <dbReference type="EMBL" id="OJG45468.1"/>
    </source>
</evidence>
<keyword evidence="2 6" id="KW-0227">DNA damage</keyword>
<comment type="similarity">
    <text evidence="6">Belongs to the RuvA family.</text>
</comment>
<dbReference type="InterPro" id="IPR010994">
    <property type="entry name" value="RuvA_2-like"/>
</dbReference>
<dbReference type="EMBL" id="JXKQ01000006">
    <property type="protein sequence ID" value="OJG45468.1"/>
    <property type="molecule type" value="Genomic_DNA"/>
</dbReference>
<evidence type="ECO:0000259" key="7">
    <source>
        <dbReference type="SMART" id="SM00278"/>
    </source>
</evidence>
<keyword evidence="8" id="KW-0547">Nucleotide-binding</keyword>
<dbReference type="InterPro" id="IPR011114">
    <property type="entry name" value="RuvA_C"/>
</dbReference>
<feature type="domain" description="Helix-hairpin-helix DNA-binding motif class 1" evidence="7">
    <location>
        <begin position="83"/>
        <end position="102"/>
    </location>
</feature>
<evidence type="ECO:0000313" key="9">
    <source>
        <dbReference type="Proteomes" id="UP000182077"/>
    </source>
</evidence>
<comment type="subunit">
    <text evidence="6">Homotetramer. Forms an RuvA(8)-RuvB(12)-Holliday junction (HJ) complex. HJ DNA is sandwiched between 2 RuvA tetramers; dsDNA enters through RuvA and exits via RuvB. An RuvB hexamer assembles on each DNA strand where it exits the tetramer. Each RuvB hexamer is contacted by two RuvA subunits (via domain III) on 2 adjacent RuvB subunits; this complex drives branch migration. In the full resolvosome a probable DNA-RuvA(4)-RuvB(12)-RuvC(2) complex forms which resolves the HJ.</text>
</comment>
<dbReference type="GO" id="GO:0009378">
    <property type="term" value="F:four-way junction helicase activity"/>
    <property type="evidence" value="ECO:0007669"/>
    <property type="project" value="InterPro"/>
</dbReference>
<organism evidence="8 9">
    <name type="scientific">Enterococcus hermanniensis</name>
    <dbReference type="NCBI Taxonomy" id="249189"/>
    <lineage>
        <taxon>Bacteria</taxon>
        <taxon>Bacillati</taxon>
        <taxon>Bacillota</taxon>
        <taxon>Bacilli</taxon>
        <taxon>Lactobacillales</taxon>
        <taxon>Enterococcaceae</taxon>
        <taxon>Enterococcus</taxon>
    </lineage>
</organism>
<dbReference type="SUPFAM" id="SSF46929">
    <property type="entry name" value="DNA helicase RuvA subunit, C-terminal domain"/>
    <property type="match status" value="1"/>
</dbReference>
<dbReference type="Pfam" id="PF14520">
    <property type="entry name" value="HHH_5"/>
    <property type="match status" value="1"/>
</dbReference>
<evidence type="ECO:0000256" key="4">
    <source>
        <dbReference type="ARBA" id="ARBA00023172"/>
    </source>
</evidence>
<dbReference type="Pfam" id="PF07499">
    <property type="entry name" value="RuvA_C"/>
    <property type="match status" value="1"/>
</dbReference>
<feature type="domain" description="Helix-hairpin-helix DNA-binding motif class 1" evidence="7">
    <location>
        <begin position="118"/>
        <end position="137"/>
    </location>
</feature>
<keyword evidence="8" id="KW-0067">ATP-binding</keyword>
<name>A0A1L8TMT4_9ENTE</name>
<dbReference type="GO" id="GO:0005524">
    <property type="term" value="F:ATP binding"/>
    <property type="evidence" value="ECO:0007669"/>
    <property type="project" value="InterPro"/>
</dbReference>